<evidence type="ECO:0000256" key="1">
    <source>
        <dbReference type="ARBA" id="ARBA00008092"/>
    </source>
</evidence>
<dbReference type="PROSITE" id="PS51843">
    <property type="entry name" value="NR_LBD"/>
    <property type="match status" value="1"/>
</dbReference>
<dbReference type="SUPFAM" id="SSF48508">
    <property type="entry name" value="Nuclear receptor ligand-binding domain"/>
    <property type="match status" value="1"/>
</dbReference>
<feature type="region of interest" description="Disordered" evidence="9">
    <location>
        <begin position="30"/>
        <end position="61"/>
    </location>
</feature>
<dbReference type="InterPro" id="IPR001728">
    <property type="entry name" value="ThyrH_rcpt"/>
</dbReference>
<dbReference type="GO" id="GO:0008270">
    <property type="term" value="F:zinc ion binding"/>
    <property type="evidence" value="ECO:0007669"/>
    <property type="project" value="UniProtKB-KW"/>
</dbReference>
<evidence type="ECO:0000256" key="5">
    <source>
        <dbReference type="ARBA" id="ARBA00023015"/>
    </source>
</evidence>
<dbReference type="PRINTS" id="PR00546">
    <property type="entry name" value="THYROIDHORMR"/>
</dbReference>
<organism evidence="11 12">
    <name type="scientific">Elysia marginata</name>
    <dbReference type="NCBI Taxonomy" id="1093978"/>
    <lineage>
        <taxon>Eukaryota</taxon>
        <taxon>Metazoa</taxon>
        <taxon>Spiralia</taxon>
        <taxon>Lophotrochozoa</taxon>
        <taxon>Mollusca</taxon>
        <taxon>Gastropoda</taxon>
        <taxon>Heterobranchia</taxon>
        <taxon>Euthyneura</taxon>
        <taxon>Panpulmonata</taxon>
        <taxon>Sacoglossa</taxon>
        <taxon>Placobranchoidea</taxon>
        <taxon>Plakobranchidae</taxon>
        <taxon>Elysia</taxon>
    </lineage>
</organism>
<evidence type="ECO:0000313" key="11">
    <source>
        <dbReference type="EMBL" id="GFR92562.1"/>
    </source>
</evidence>
<keyword evidence="5" id="KW-0805">Transcription regulation</keyword>
<evidence type="ECO:0000256" key="9">
    <source>
        <dbReference type="SAM" id="MobiDB-lite"/>
    </source>
</evidence>
<dbReference type="InterPro" id="IPR035500">
    <property type="entry name" value="NHR-like_dom_sf"/>
</dbReference>
<dbReference type="AlphaFoldDB" id="A0AAV4H2Y3"/>
<name>A0AAV4H2Y3_9GAST</name>
<evidence type="ECO:0000259" key="10">
    <source>
        <dbReference type="PROSITE" id="PS51843"/>
    </source>
</evidence>
<gene>
    <name evidence="11" type="ORF">ElyMa_006203700</name>
</gene>
<evidence type="ECO:0000256" key="3">
    <source>
        <dbReference type="ARBA" id="ARBA00022771"/>
    </source>
</evidence>
<keyword evidence="8 11" id="KW-0675">Receptor</keyword>
<dbReference type="PRINTS" id="PR00398">
    <property type="entry name" value="STRDHORMONER"/>
</dbReference>
<dbReference type="Pfam" id="PF00104">
    <property type="entry name" value="Hormone_recep"/>
    <property type="match status" value="1"/>
</dbReference>
<dbReference type="PANTHER" id="PTHR24082">
    <property type="entry name" value="NUCLEAR HORMONE RECEPTOR"/>
    <property type="match status" value="1"/>
</dbReference>
<reference evidence="11 12" key="1">
    <citation type="journal article" date="2021" name="Elife">
        <title>Chloroplast acquisition without the gene transfer in kleptoplastic sea slugs, Plakobranchus ocellatus.</title>
        <authorList>
            <person name="Maeda T."/>
            <person name="Takahashi S."/>
            <person name="Yoshida T."/>
            <person name="Shimamura S."/>
            <person name="Takaki Y."/>
            <person name="Nagai Y."/>
            <person name="Toyoda A."/>
            <person name="Suzuki Y."/>
            <person name="Arimoto A."/>
            <person name="Ishii H."/>
            <person name="Satoh N."/>
            <person name="Nishiyama T."/>
            <person name="Hasebe M."/>
            <person name="Maruyama T."/>
            <person name="Minagawa J."/>
            <person name="Obokata J."/>
            <person name="Shigenobu S."/>
        </authorList>
    </citation>
    <scope>NUCLEOTIDE SEQUENCE [LARGE SCALE GENOMIC DNA]</scope>
</reference>
<keyword evidence="4" id="KW-0862">Zinc</keyword>
<accession>A0AAV4H2Y3</accession>
<dbReference type="EMBL" id="BMAT01012446">
    <property type="protein sequence ID" value="GFR92562.1"/>
    <property type="molecule type" value="Genomic_DNA"/>
</dbReference>
<sequence>MRAAQMREHALNTQQYVSCPSNMACPLNNELGMESNRGTGGSGGGTGSGGDGGGGGSATSDFSESFTPAIKSVVDFAKGIPGFVLLNQDDQVTLLKAGTFEVLLVRFACLFDPQTNTMMFTGGKLYQRQASSTVSTA</sequence>
<keyword evidence="7" id="KW-0804">Transcription</keyword>
<evidence type="ECO:0000256" key="8">
    <source>
        <dbReference type="ARBA" id="ARBA00023170"/>
    </source>
</evidence>
<evidence type="ECO:0000256" key="7">
    <source>
        <dbReference type="ARBA" id="ARBA00023163"/>
    </source>
</evidence>
<dbReference type="InterPro" id="IPR000536">
    <property type="entry name" value="Nucl_hrmn_rcpt_lig-bd"/>
</dbReference>
<dbReference type="GO" id="GO:0000122">
    <property type="term" value="P:negative regulation of transcription by RNA polymerase II"/>
    <property type="evidence" value="ECO:0007669"/>
    <property type="project" value="TreeGrafter"/>
</dbReference>
<evidence type="ECO:0000313" key="12">
    <source>
        <dbReference type="Proteomes" id="UP000762676"/>
    </source>
</evidence>
<dbReference type="InterPro" id="IPR050234">
    <property type="entry name" value="Nuclear_hormone_rcpt_NR1"/>
</dbReference>
<keyword evidence="12" id="KW-1185">Reference proteome</keyword>
<feature type="domain" description="NR LBD" evidence="10">
    <location>
        <begin position="1"/>
        <end position="137"/>
    </location>
</feature>
<dbReference type="GO" id="GO:0030154">
    <property type="term" value="P:cell differentiation"/>
    <property type="evidence" value="ECO:0007669"/>
    <property type="project" value="TreeGrafter"/>
</dbReference>
<dbReference type="PANTHER" id="PTHR24082:SF473">
    <property type="entry name" value="ECDYSONE-INDUCED PROTEIN 75B, ISOFORM B"/>
    <property type="match status" value="1"/>
</dbReference>
<protein>
    <submittedName>
        <fullName evidence="11">Nuclear receptor subfamily 1 group D</fullName>
    </submittedName>
</protein>
<evidence type="ECO:0000256" key="2">
    <source>
        <dbReference type="ARBA" id="ARBA00022723"/>
    </source>
</evidence>
<feature type="compositionally biased region" description="Gly residues" evidence="9">
    <location>
        <begin position="38"/>
        <end position="57"/>
    </location>
</feature>
<comment type="similarity">
    <text evidence="1">Belongs to the nuclear hormone receptor family. NR1 subfamily.</text>
</comment>
<comment type="caution">
    <text evidence="11">The sequence shown here is derived from an EMBL/GenBank/DDBJ whole genome shotgun (WGS) entry which is preliminary data.</text>
</comment>
<dbReference type="GO" id="GO:0045944">
    <property type="term" value="P:positive regulation of transcription by RNA polymerase II"/>
    <property type="evidence" value="ECO:0007669"/>
    <property type="project" value="TreeGrafter"/>
</dbReference>
<proteinExistence type="inferred from homology"/>
<keyword evidence="6" id="KW-0238">DNA-binding</keyword>
<keyword evidence="3" id="KW-0863">Zinc-finger</keyword>
<dbReference type="Proteomes" id="UP000762676">
    <property type="component" value="Unassembled WGS sequence"/>
</dbReference>
<evidence type="ECO:0000256" key="4">
    <source>
        <dbReference type="ARBA" id="ARBA00022833"/>
    </source>
</evidence>
<dbReference type="Gene3D" id="1.10.565.10">
    <property type="entry name" value="Retinoid X Receptor"/>
    <property type="match status" value="1"/>
</dbReference>
<evidence type="ECO:0000256" key="6">
    <source>
        <dbReference type="ARBA" id="ARBA00023125"/>
    </source>
</evidence>
<dbReference type="GO" id="GO:0009755">
    <property type="term" value="P:hormone-mediated signaling pathway"/>
    <property type="evidence" value="ECO:0007669"/>
    <property type="project" value="TreeGrafter"/>
</dbReference>
<dbReference type="GO" id="GO:0000978">
    <property type="term" value="F:RNA polymerase II cis-regulatory region sequence-specific DNA binding"/>
    <property type="evidence" value="ECO:0007669"/>
    <property type="project" value="TreeGrafter"/>
</dbReference>
<dbReference type="GO" id="GO:0004879">
    <property type="term" value="F:nuclear receptor activity"/>
    <property type="evidence" value="ECO:0007669"/>
    <property type="project" value="InterPro"/>
</dbReference>
<dbReference type="InterPro" id="IPR001723">
    <property type="entry name" value="Nuclear_hrmn_rcpt"/>
</dbReference>
<keyword evidence="2" id="KW-0479">Metal-binding</keyword>